<dbReference type="Gene3D" id="2.60.120.10">
    <property type="entry name" value="Jelly Rolls"/>
    <property type="match status" value="1"/>
</dbReference>
<dbReference type="InterPro" id="IPR000595">
    <property type="entry name" value="cNMP-bd_dom"/>
</dbReference>
<feature type="domain" description="Cyclic nucleotide-binding" evidence="4">
    <location>
        <begin position="12"/>
        <end position="126"/>
    </location>
</feature>
<dbReference type="Gene3D" id="1.10.10.10">
    <property type="entry name" value="Winged helix-like DNA-binding domain superfamily/Winged helix DNA-binding domain"/>
    <property type="match status" value="1"/>
</dbReference>
<evidence type="ECO:0000256" key="3">
    <source>
        <dbReference type="ARBA" id="ARBA00023163"/>
    </source>
</evidence>
<evidence type="ECO:0000256" key="1">
    <source>
        <dbReference type="ARBA" id="ARBA00023015"/>
    </source>
</evidence>
<dbReference type="KEGG" id="dsh:Dshi_3110"/>
<proteinExistence type="predicted"/>
<dbReference type="STRING" id="398580.Dshi_3110"/>
<dbReference type="Pfam" id="PF00027">
    <property type="entry name" value="cNMP_binding"/>
    <property type="match status" value="1"/>
</dbReference>
<keyword evidence="6" id="KW-1185">Reference proteome</keyword>
<reference evidence="6" key="1">
    <citation type="journal article" date="2010" name="ISME J.">
        <title>The complete genome sequence of the algal symbiont Dinoroseobacter shibae: a hitchhiker's guide to life in the sea.</title>
        <authorList>
            <person name="Wagner-Dobler I."/>
            <person name="Ballhausen B."/>
            <person name="Berger M."/>
            <person name="Brinkhoff T."/>
            <person name="Buchholz I."/>
            <person name="Bunk B."/>
            <person name="Cypionka H."/>
            <person name="Daniel R."/>
            <person name="Drepper T."/>
            <person name="Gerdts G."/>
            <person name="Hahnke S."/>
            <person name="Han C."/>
            <person name="Jahn D."/>
            <person name="Kalhoefer D."/>
            <person name="Kiss H."/>
            <person name="Klenk H.P."/>
            <person name="Kyrpides N."/>
            <person name="Liebl W."/>
            <person name="Liesegang H."/>
            <person name="Meincke L."/>
            <person name="Pati A."/>
            <person name="Petersen J."/>
            <person name="Piekarski T."/>
            <person name="Pommerenke C."/>
            <person name="Pradella S."/>
            <person name="Pukall R."/>
            <person name="Rabus R."/>
            <person name="Stackebrandt E."/>
            <person name="Thole S."/>
            <person name="Thompson L."/>
            <person name="Tielen P."/>
            <person name="Tomasch J."/>
            <person name="von Jan M."/>
            <person name="Wanphrut N."/>
            <person name="Wichels A."/>
            <person name="Zech H."/>
            <person name="Simon M."/>
        </authorList>
    </citation>
    <scope>NUCLEOTIDE SEQUENCE [LARGE SCALE GENOMIC DNA]</scope>
    <source>
        <strain evidence="6">DSM 16493 / NCIMB 14021 / DFL 12</strain>
    </source>
</reference>
<dbReference type="Proteomes" id="UP000006833">
    <property type="component" value="Chromosome"/>
</dbReference>
<evidence type="ECO:0000256" key="2">
    <source>
        <dbReference type="ARBA" id="ARBA00023125"/>
    </source>
</evidence>
<dbReference type="PANTHER" id="PTHR24567:SF74">
    <property type="entry name" value="HTH-TYPE TRANSCRIPTIONAL REGULATOR ARCR"/>
    <property type="match status" value="1"/>
</dbReference>
<evidence type="ECO:0000259" key="4">
    <source>
        <dbReference type="PROSITE" id="PS50042"/>
    </source>
</evidence>
<dbReference type="HOGENOM" id="CLU_075053_3_4_5"/>
<dbReference type="PANTHER" id="PTHR24567">
    <property type="entry name" value="CRP FAMILY TRANSCRIPTIONAL REGULATORY PROTEIN"/>
    <property type="match status" value="1"/>
</dbReference>
<keyword evidence="1" id="KW-0805">Transcription regulation</keyword>
<dbReference type="InterPro" id="IPR036390">
    <property type="entry name" value="WH_DNA-bd_sf"/>
</dbReference>
<dbReference type="InterPro" id="IPR014710">
    <property type="entry name" value="RmlC-like_jellyroll"/>
</dbReference>
<dbReference type="RefSeq" id="WP_012179771.1">
    <property type="nucleotide sequence ID" value="NC_009952.1"/>
</dbReference>
<evidence type="ECO:0000313" key="6">
    <source>
        <dbReference type="Proteomes" id="UP000006833"/>
    </source>
</evidence>
<gene>
    <name evidence="5" type="ordered locus">Dshi_3110</name>
</gene>
<dbReference type="PROSITE" id="PS50042">
    <property type="entry name" value="CNMP_BINDING_3"/>
    <property type="match status" value="1"/>
</dbReference>
<name>A8LL94_DINSH</name>
<dbReference type="SUPFAM" id="SSF51206">
    <property type="entry name" value="cAMP-binding domain-like"/>
    <property type="match status" value="1"/>
</dbReference>
<accession>A8LL94</accession>
<keyword evidence="2" id="KW-0238">DNA-binding</keyword>
<dbReference type="GO" id="GO:0003700">
    <property type="term" value="F:DNA-binding transcription factor activity"/>
    <property type="evidence" value="ECO:0007669"/>
    <property type="project" value="TreeGrafter"/>
</dbReference>
<dbReference type="AlphaFoldDB" id="A8LL94"/>
<dbReference type="CDD" id="cd00038">
    <property type="entry name" value="CAP_ED"/>
    <property type="match status" value="1"/>
</dbReference>
<dbReference type="GO" id="GO:0003677">
    <property type="term" value="F:DNA binding"/>
    <property type="evidence" value="ECO:0007669"/>
    <property type="project" value="UniProtKB-KW"/>
</dbReference>
<keyword evidence="3" id="KW-0804">Transcription</keyword>
<dbReference type="OrthoDB" id="7772718at2"/>
<organism evidence="5 6">
    <name type="scientific">Dinoroseobacter shibae (strain DSM 16493 / NCIMB 14021 / DFL 12)</name>
    <dbReference type="NCBI Taxonomy" id="398580"/>
    <lineage>
        <taxon>Bacteria</taxon>
        <taxon>Pseudomonadati</taxon>
        <taxon>Pseudomonadota</taxon>
        <taxon>Alphaproteobacteria</taxon>
        <taxon>Rhodobacterales</taxon>
        <taxon>Roseobacteraceae</taxon>
        <taxon>Dinoroseobacter</taxon>
    </lineage>
</organism>
<dbReference type="SUPFAM" id="SSF46785">
    <property type="entry name" value="Winged helix' DNA-binding domain"/>
    <property type="match status" value="1"/>
</dbReference>
<evidence type="ECO:0000313" key="5">
    <source>
        <dbReference type="EMBL" id="ABV94843.1"/>
    </source>
</evidence>
<dbReference type="InterPro" id="IPR036388">
    <property type="entry name" value="WH-like_DNA-bd_sf"/>
</dbReference>
<sequence>MSDADLLQKHGWLAGRSQASQRRILSCGRPRHFAKDEALYHFGDSSRGVYGIVAGNVSVSIPNDVGAAQTVYLATPGFWIGDAALFSDQTRLVTVIAETEVDALFLPKAQLDDLVREHPDLLRDFYALSHLNLNVALSLIANLVTPNAAQRLAAFLLNVDERQVNPGDWIQVAQDRLASMVALSTPTVQRHLRNLSAAGLVEIGYGRMRVIERAALRRFLME</sequence>
<dbReference type="GO" id="GO:0005829">
    <property type="term" value="C:cytosol"/>
    <property type="evidence" value="ECO:0007669"/>
    <property type="project" value="TreeGrafter"/>
</dbReference>
<dbReference type="EMBL" id="CP000830">
    <property type="protein sequence ID" value="ABV94843.1"/>
    <property type="molecule type" value="Genomic_DNA"/>
</dbReference>
<protein>
    <submittedName>
        <fullName evidence="5">Cyclic nucleotide-binding protein</fullName>
    </submittedName>
</protein>
<dbReference type="eggNOG" id="COG0664">
    <property type="taxonomic scope" value="Bacteria"/>
</dbReference>
<dbReference type="SMART" id="SM00100">
    <property type="entry name" value="cNMP"/>
    <property type="match status" value="1"/>
</dbReference>
<dbReference type="InterPro" id="IPR012318">
    <property type="entry name" value="HTH_CRP"/>
</dbReference>
<dbReference type="InterPro" id="IPR018490">
    <property type="entry name" value="cNMP-bd_dom_sf"/>
</dbReference>
<dbReference type="InterPro" id="IPR050397">
    <property type="entry name" value="Env_Response_Regulators"/>
</dbReference>
<dbReference type="Pfam" id="PF13545">
    <property type="entry name" value="HTH_Crp_2"/>
    <property type="match status" value="1"/>
</dbReference>